<keyword evidence="8 15" id="KW-0547">Nucleotide-binding</keyword>
<dbReference type="GO" id="GO:0005524">
    <property type="term" value="F:ATP binding"/>
    <property type="evidence" value="ECO:0007669"/>
    <property type="project" value="UniProtKB-UniRule"/>
</dbReference>
<evidence type="ECO:0000313" key="19">
    <source>
        <dbReference type="EMBL" id="TWI57238.1"/>
    </source>
</evidence>
<dbReference type="NCBIfam" id="TIGR00514">
    <property type="entry name" value="accC"/>
    <property type="match status" value="1"/>
</dbReference>
<dbReference type="Proteomes" id="UP000315711">
    <property type="component" value="Unassembled WGS sequence"/>
</dbReference>
<dbReference type="EMBL" id="VLKZ01000004">
    <property type="protein sequence ID" value="TWI57238.1"/>
    <property type="molecule type" value="Genomic_DNA"/>
</dbReference>
<dbReference type="UniPathway" id="UPA00655">
    <property type="reaction ID" value="UER00711"/>
</dbReference>
<dbReference type="FunFam" id="3.40.50.20:FF:000010">
    <property type="entry name" value="Propionyl-CoA carboxylase subunit alpha"/>
    <property type="match status" value="1"/>
</dbReference>
<dbReference type="GO" id="GO:0004075">
    <property type="term" value="F:biotin carboxylase activity"/>
    <property type="evidence" value="ECO:0007669"/>
    <property type="project" value="UniProtKB-EC"/>
</dbReference>
<dbReference type="InterPro" id="IPR005481">
    <property type="entry name" value="BC-like_N"/>
</dbReference>
<dbReference type="PROSITE" id="PS50975">
    <property type="entry name" value="ATP_GRASP"/>
    <property type="match status" value="1"/>
</dbReference>
<keyword evidence="20" id="KW-1185">Reference proteome</keyword>
<dbReference type="PANTHER" id="PTHR48095:SF2">
    <property type="entry name" value="BIOTIN CARBOXYLASE, CHLOROPLASTIC"/>
    <property type="match status" value="1"/>
</dbReference>
<evidence type="ECO:0000256" key="14">
    <source>
        <dbReference type="ARBA" id="ARBA00048600"/>
    </source>
</evidence>
<dbReference type="PROSITE" id="PS50979">
    <property type="entry name" value="BC"/>
    <property type="match status" value="1"/>
</dbReference>
<dbReference type="NCBIfam" id="NF004085">
    <property type="entry name" value="PRK05586.1"/>
    <property type="match status" value="1"/>
</dbReference>
<evidence type="ECO:0000256" key="8">
    <source>
        <dbReference type="ARBA" id="ARBA00022741"/>
    </source>
</evidence>
<dbReference type="EC" id="6.3.4.14" evidence="4 16"/>
<dbReference type="OrthoDB" id="9807469at2"/>
<sequence>MIKKVLIANRGEIAVRIIRACKEMSIKTVSVYSEADREALHVELADESYCIGPTASKDSYLNMANLISVATLTQSDAIHPGYGFLSENPDFAEICEECNITFIGPSPEAIHKMGAKAVARETMKKAGVPTVPGTEGLINRPEDALRVAKEIGYPVIVKATAGGGGKGMRQAYDEEELIKAIRQAQNEAETAFGNSGVYLEKYLEEPRHVEIQIMADKYGNVVHLGERDCSIQRRHQKLVEEAPSPALSPELRQQMGESAVKAAKAVNYCGAGTVEFLLDKNSDYYFMEMNTRIQVEHPVTEMITSIDLIKEQLSVASGNELSVKQEDIVINGWAIECRINAENPAKNFMPSPGKIKTYLPPGGFGVRVDSAIYPDYEISPFYDSMVAKVIVWGKDRQEAIERMKRALDEMVIKGIKTTIPFHQQLLKHEAFIKGDFNTTFLERYDLRIEDDKE</sequence>
<evidence type="ECO:0000313" key="20">
    <source>
        <dbReference type="Proteomes" id="UP000315711"/>
    </source>
</evidence>
<keyword evidence="13 16" id="KW-0092">Biotin</keyword>
<dbReference type="InterPro" id="IPR005482">
    <property type="entry name" value="Biotin_COase_C"/>
</dbReference>
<dbReference type="GO" id="GO:0046872">
    <property type="term" value="F:metal ion binding"/>
    <property type="evidence" value="ECO:0007669"/>
    <property type="project" value="UniProtKB-KW"/>
</dbReference>
<evidence type="ECO:0000256" key="13">
    <source>
        <dbReference type="ARBA" id="ARBA00023267"/>
    </source>
</evidence>
<evidence type="ECO:0000256" key="5">
    <source>
        <dbReference type="ARBA" id="ARBA00022516"/>
    </source>
</evidence>
<proteinExistence type="predicted"/>
<keyword evidence="10 15" id="KW-0067">ATP-binding</keyword>
<dbReference type="InterPro" id="IPR004549">
    <property type="entry name" value="Acetyl_CoA_COase_biotin_COase"/>
</dbReference>
<dbReference type="SUPFAM" id="SSF52440">
    <property type="entry name" value="PreATP-grasp domain"/>
    <property type="match status" value="1"/>
</dbReference>
<evidence type="ECO:0000259" key="17">
    <source>
        <dbReference type="PROSITE" id="PS50975"/>
    </source>
</evidence>
<evidence type="ECO:0000256" key="2">
    <source>
        <dbReference type="ARBA" id="ARBA00004956"/>
    </source>
</evidence>
<evidence type="ECO:0000256" key="9">
    <source>
        <dbReference type="ARBA" id="ARBA00022832"/>
    </source>
</evidence>
<dbReference type="SMART" id="SM00878">
    <property type="entry name" value="Biotin_carb_C"/>
    <property type="match status" value="1"/>
</dbReference>
<dbReference type="SUPFAM" id="SSF56059">
    <property type="entry name" value="Glutathione synthetase ATP-binding domain-like"/>
    <property type="match status" value="1"/>
</dbReference>
<keyword evidence="16" id="KW-0443">Lipid metabolism</keyword>
<dbReference type="FunFam" id="3.30.1490.20:FF:000018">
    <property type="entry name" value="Biotin carboxylase"/>
    <property type="match status" value="1"/>
</dbReference>
<comment type="subunit">
    <text evidence="3 16">Acetyl-CoA carboxylase is a heterohexamer of biotin carboxyl carrier protein, biotin carboxylase and the two subunits of carboxyl transferase in a 2:2 complex.</text>
</comment>
<keyword evidence="6 16" id="KW-0436">Ligase</keyword>
<comment type="pathway">
    <text evidence="2 16">Lipid metabolism; malonyl-CoA biosynthesis; malonyl-CoA from acetyl-CoA: step 1/1.</text>
</comment>
<dbReference type="SUPFAM" id="SSF51246">
    <property type="entry name" value="Rudiment single hybrid motif"/>
    <property type="match status" value="1"/>
</dbReference>
<dbReference type="Pfam" id="PF02785">
    <property type="entry name" value="Biotin_carb_C"/>
    <property type="match status" value="1"/>
</dbReference>
<dbReference type="PROSITE" id="PS00866">
    <property type="entry name" value="CPSASE_1"/>
    <property type="match status" value="1"/>
</dbReference>
<evidence type="ECO:0000256" key="15">
    <source>
        <dbReference type="PROSITE-ProRule" id="PRU00409"/>
    </source>
</evidence>
<dbReference type="RefSeq" id="WP_144450246.1">
    <property type="nucleotide sequence ID" value="NZ_VLKZ01000004.1"/>
</dbReference>
<name>A0A562QKD8_9BACI</name>
<gene>
    <name evidence="19" type="ORF">IQ10_01944</name>
</gene>
<dbReference type="Pfam" id="PF02786">
    <property type="entry name" value="CPSase_L_D2"/>
    <property type="match status" value="1"/>
</dbReference>
<evidence type="ECO:0000256" key="1">
    <source>
        <dbReference type="ARBA" id="ARBA00003761"/>
    </source>
</evidence>
<comment type="catalytic activity">
    <reaction evidence="14 16">
        <text>N(6)-biotinyl-L-lysyl-[protein] + hydrogencarbonate + ATP = N(6)-carboxybiotinyl-L-lysyl-[protein] + ADP + phosphate + H(+)</text>
        <dbReference type="Rhea" id="RHEA:13501"/>
        <dbReference type="Rhea" id="RHEA-COMP:10505"/>
        <dbReference type="Rhea" id="RHEA-COMP:10506"/>
        <dbReference type="ChEBI" id="CHEBI:15378"/>
        <dbReference type="ChEBI" id="CHEBI:17544"/>
        <dbReference type="ChEBI" id="CHEBI:30616"/>
        <dbReference type="ChEBI" id="CHEBI:43474"/>
        <dbReference type="ChEBI" id="CHEBI:83144"/>
        <dbReference type="ChEBI" id="CHEBI:83145"/>
        <dbReference type="ChEBI" id="CHEBI:456216"/>
        <dbReference type="EC" id="6.3.4.14"/>
    </reaction>
</comment>
<protein>
    <recommendedName>
        <fullName evidence="4 16">Biotin carboxylase</fullName>
        <ecNumber evidence="4 16">6.3.4.14</ecNumber>
    </recommendedName>
    <alternativeName>
        <fullName evidence="16">Acetyl-coenzyme A carboxylase biotin carboxylase subunit A</fullName>
    </alternativeName>
</protein>
<dbReference type="InterPro" id="IPR016185">
    <property type="entry name" value="PreATP-grasp_dom_sf"/>
</dbReference>
<dbReference type="InterPro" id="IPR011054">
    <property type="entry name" value="Rudment_hybrid_motif"/>
</dbReference>
<dbReference type="AlphaFoldDB" id="A0A562QKD8"/>
<feature type="domain" description="ATP-grasp" evidence="17">
    <location>
        <begin position="120"/>
        <end position="317"/>
    </location>
</feature>
<keyword evidence="7" id="KW-0479">Metal-binding</keyword>
<dbReference type="InterPro" id="IPR011761">
    <property type="entry name" value="ATP-grasp"/>
</dbReference>
<evidence type="ECO:0000256" key="3">
    <source>
        <dbReference type="ARBA" id="ARBA00011750"/>
    </source>
</evidence>
<accession>A0A562QKD8</accession>
<keyword evidence="12 16" id="KW-0275">Fatty acid biosynthesis</keyword>
<organism evidence="19 20">
    <name type="scientific">Halalkalibacter nanhaiisediminis</name>
    <dbReference type="NCBI Taxonomy" id="688079"/>
    <lineage>
        <taxon>Bacteria</taxon>
        <taxon>Bacillati</taxon>
        <taxon>Bacillota</taxon>
        <taxon>Bacilli</taxon>
        <taxon>Bacillales</taxon>
        <taxon>Bacillaceae</taxon>
        <taxon>Halalkalibacter</taxon>
    </lineage>
</organism>
<evidence type="ECO:0000256" key="10">
    <source>
        <dbReference type="ARBA" id="ARBA00022840"/>
    </source>
</evidence>
<comment type="caution">
    <text evidence="19">The sequence shown here is derived from an EMBL/GenBank/DDBJ whole genome shotgun (WGS) entry which is preliminary data.</text>
</comment>
<dbReference type="PROSITE" id="PS00867">
    <property type="entry name" value="CPSASE_2"/>
    <property type="match status" value="1"/>
</dbReference>
<dbReference type="InterPro" id="IPR011764">
    <property type="entry name" value="Biotin_carboxylation_dom"/>
</dbReference>
<keyword evidence="9 16" id="KW-0276">Fatty acid metabolism</keyword>
<dbReference type="PANTHER" id="PTHR48095">
    <property type="entry name" value="PYRUVATE CARBOXYLASE SUBUNIT A"/>
    <property type="match status" value="1"/>
</dbReference>
<evidence type="ECO:0000256" key="4">
    <source>
        <dbReference type="ARBA" id="ARBA00013263"/>
    </source>
</evidence>
<evidence type="ECO:0000259" key="18">
    <source>
        <dbReference type="PROSITE" id="PS50979"/>
    </source>
</evidence>
<evidence type="ECO:0000256" key="16">
    <source>
        <dbReference type="RuleBase" id="RU365063"/>
    </source>
</evidence>
<feature type="domain" description="Biotin carboxylation" evidence="18">
    <location>
        <begin position="1"/>
        <end position="446"/>
    </location>
</feature>
<dbReference type="FunFam" id="3.30.470.20:FF:000028">
    <property type="entry name" value="Methylcrotonoyl-CoA carboxylase subunit alpha, mitochondrial"/>
    <property type="match status" value="1"/>
</dbReference>
<dbReference type="GO" id="GO:2001295">
    <property type="term" value="P:malonyl-CoA biosynthetic process"/>
    <property type="evidence" value="ECO:0007669"/>
    <property type="project" value="UniProtKB-UniPathway"/>
</dbReference>
<dbReference type="GO" id="GO:0006633">
    <property type="term" value="P:fatty acid biosynthetic process"/>
    <property type="evidence" value="ECO:0007669"/>
    <property type="project" value="UniProtKB-KW"/>
</dbReference>
<comment type="function">
    <text evidence="1 16">This protein is a component of the acetyl coenzyme A carboxylase complex; first, biotin carboxylase catalyzes the carboxylation of the carrier protein and then the transcarboxylase transfers the carboxyl group to form malonyl-CoA.</text>
</comment>
<evidence type="ECO:0000256" key="12">
    <source>
        <dbReference type="ARBA" id="ARBA00023160"/>
    </source>
</evidence>
<evidence type="ECO:0000256" key="11">
    <source>
        <dbReference type="ARBA" id="ARBA00022842"/>
    </source>
</evidence>
<dbReference type="Gene3D" id="3.30.470.20">
    <property type="entry name" value="ATP-grasp fold, B domain"/>
    <property type="match status" value="1"/>
</dbReference>
<evidence type="ECO:0000256" key="7">
    <source>
        <dbReference type="ARBA" id="ARBA00022723"/>
    </source>
</evidence>
<keyword evidence="11" id="KW-0460">Magnesium</keyword>
<dbReference type="NCBIfam" id="NF006367">
    <property type="entry name" value="PRK08591.1"/>
    <property type="match status" value="1"/>
</dbReference>
<dbReference type="Pfam" id="PF00289">
    <property type="entry name" value="Biotin_carb_N"/>
    <property type="match status" value="1"/>
</dbReference>
<reference evidence="19 20" key="1">
    <citation type="journal article" date="2015" name="Stand. Genomic Sci.">
        <title>Genomic Encyclopedia of Bacterial and Archaeal Type Strains, Phase III: the genomes of soil and plant-associated and newly described type strains.</title>
        <authorList>
            <person name="Whitman W.B."/>
            <person name="Woyke T."/>
            <person name="Klenk H.P."/>
            <person name="Zhou Y."/>
            <person name="Lilburn T.G."/>
            <person name="Beck B.J."/>
            <person name="De Vos P."/>
            <person name="Vandamme P."/>
            <person name="Eisen J.A."/>
            <person name="Garrity G."/>
            <person name="Hugenholtz P."/>
            <person name="Kyrpides N.C."/>
        </authorList>
    </citation>
    <scope>NUCLEOTIDE SEQUENCE [LARGE SCALE GENOMIC DNA]</scope>
    <source>
        <strain evidence="19 20">CGMCC 1.10116</strain>
    </source>
</reference>
<dbReference type="InterPro" id="IPR051602">
    <property type="entry name" value="ACC_Biotin_Carboxylase"/>
</dbReference>
<evidence type="ECO:0000256" key="6">
    <source>
        <dbReference type="ARBA" id="ARBA00022598"/>
    </source>
</evidence>
<dbReference type="InterPro" id="IPR005479">
    <property type="entry name" value="CPAse_ATP-bd"/>
</dbReference>
<keyword evidence="5 16" id="KW-0444">Lipid biosynthesis</keyword>